<organism evidence="3 4">
    <name type="scientific">Myxococcus llanfairpwllgwyngyllgogerychwyrndrobwllllantysiliogogogochensis</name>
    <dbReference type="NCBI Taxonomy" id="2590453"/>
    <lineage>
        <taxon>Bacteria</taxon>
        <taxon>Pseudomonadati</taxon>
        <taxon>Myxococcota</taxon>
        <taxon>Myxococcia</taxon>
        <taxon>Myxococcales</taxon>
        <taxon>Cystobacterineae</taxon>
        <taxon>Myxococcaceae</taxon>
        <taxon>Myxococcus</taxon>
    </lineage>
</organism>
<sequence length="333" mass="36103">MSTQEARQTRHTVKLGTTGPEVFPLGLGCMGMSGMYGATNDDESLRTVHAATERGVTLLDTGDFYGMGHNELLVGRAIAGRRERVQLSVKFGALRGPDGSWLGMDLRPAAVKNFATYSLKRLGVDVIDIYRPARLDPNVPIEETIGAMSDLVKAGYVRHIGLSEVGAETLRRAHRVHPIADLQIEYSLASRGPESNIFPTLRELGISATLYGVLSRGLLTGSKPTGAGDFRAHLPRFSGEHREKNEDVVGSLHRFAQERRMSPAQLAIAWVLARQPGFVPVIGMKNVAQLDDALGALNRPLTSEDVAALDSLGAVSGGRYGPEQLRLLDSERR</sequence>
<keyword evidence="4" id="KW-1185">Reference proteome</keyword>
<dbReference type="AlphaFoldDB" id="A0A540WWL5"/>
<dbReference type="OrthoDB" id="5523216at2"/>
<dbReference type="InterPro" id="IPR023210">
    <property type="entry name" value="NADP_OxRdtase_dom"/>
</dbReference>
<protein>
    <submittedName>
        <fullName evidence="3">Aldo/keto reductase</fullName>
    </submittedName>
</protein>
<proteinExistence type="predicted"/>
<gene>
    <name evidence="3" type="ORF">FJV41_24020</name>
</gene>
<evidence type="ECO:0000313" key="3">
    <source>
        <dbReference type="EMBL" id="TQF13395.1"/>
    </source>
</evidence>
<feature type="domain" description="NADP-dependent oxidoreductase" evidence="2">
    <location>
        <begin position="24"/>
        <end position="312"/>
    </location>
</feature>
<name>A0A540WWL5_9BACT</name>
<dbReference type="GO" id="GO:0005737">
    <property type="term" value="C:cytoplasm"/>
    <property type="evidence" value="ECO:0007669"/>
    <property type="project" value="TreeGrafter"/>
</dbReference>
<dbReference type="SUPFAM" id="SSF51430">
    <property type="entry name" value="NAD(P)-linked oxidoreductase"/>
    <property type="match status" value="1"/>
</dbReference>
<dbReference type="InterPro" id="IPR050791">
    <property type="entry name" value="Aldo-Keto_reductase"/>
</dbReference>
<reference evidence="3 4" key="1">
    <citation type="submission" date="2019-06" db="EMBL/GenBank/DDBJ databases">
        <authorList>
            <person name="Livingstone P."/>
            <person name="Whitworth D."/>
        </authorList>
    </citation>
    <scope>NUCLEOTIDE SEQUENCE [LARGE SCALE GENOMIC DNA]</scope>
    <source>
        <strain evidence="3 4">AM401</strain>
    </source>
</reference>
<comment type="caution">
    <text evidence="3">The sequence shown here is derived from an EMBL/GenBank/DDBJ whole genome shotgun (WGS) entry which is preliminary data.</text>
</comment>
<dbReference type="Gene3D" id="3.20.20.100">
    <property type="entry name" value="NADP-dependent oxidoreductase domain"/>
    <property type="match status" value="1"/>
</dbReference>
<evidence type="ECO:0000256" key="1">
    <source>
        <dbReference type="ARBA" id="ARBA00023002"/>
    </source>
</evidence>
<dbReference type="InterPro" id="IPR036812">
    <property type="entry name" value="NAD(P)_OxRdtase_dom_sf"/>
</dbReference>
<evidence type="ECO:0000313" key="4">
    <source>
        <dbReference type="Proteomes" id="UP000315369"/>
    </source>
</evidence>
<accession>A0A540WWL5</accession>
<dbReference type="Proteomes" id="UP000315369">
    <property type="component" value="Unassembled WGS sequence"/>
</dbReference>
<dbReference type="PANTHER" id="PTHR43625">
    <property type="entry name" value="AFLATOXIN B1 ALDEHYDE REDUCTASE"/>
    <property type="match status" value="1"/>
</dbReference>
<dbReference type="GO" id="GO:0016491">
    <property type="term" value="F:oxidoreductase activity"/>
    <property type="evidence" value="ECO:0007669"/>
    <property type="project" value="UniProtKB-KW"/>
</dbReference>
<dbReference type="RefSeq" id="WP_141644873.1">
    <property type="nucleotide sequence ID" value="NZ_VIFM01000101.1"/>
</dbReference>
<dbReference type="PANTHER" id="PTHR43625:SF40">
    <property type="entry name" value="ALDO-KETO REDUCTASE YAKC [NADP(+)]"/>
    <property type="match status" value="1"/>
</dbReference>
<dbReference type="Pfam" id="PF00248">
    <property type="entry name" value="Aldo_ket_red"/>
    <property type="match status" value="1"/>
</dbReference>
<dbReference type="EMBL" id="VIFM01000101">
    <property type="protein sequence ID" value="TQF13395.1"/>
    <property type="molecule type" value="Genomic_DNA"/>
</dbReference>
<keyword evidence="1" id="KW-0560">Oxidoreductase</keyword>
<evidence type="ECO:0000259" key="2">
    <source>
        <dbReference type="Pfam" id="PF00248"/>
    </source>
</evidence>